<gene>
    <name evidence="2" type="ORF">GN277_02945</name>
</gene>
<comment type="caution">
    <text evidence="2">The sequence shown here is derived from an EMBL/GenBank/DDBJ whole genome shotgun (WGS) entry which is preliminary data.</text>
</comment>
<dbReference type="RefSeq" id="WP_159749697.1">
    <property type="nucleotide sequence ID" value="NZ_CATIFW010000010.1"/>
</dbReference>
<sequence length="51" mass="5851">MSWLTNEVLFYGGIVIAACSVIAGAIYFTVSHIKWIHMNVQMDEEYGKREK</sequence>
<protein>
    <submittedName>
        <fullName evidence="2">Uncharacterized protein</fullName>
    </submittedName>
</protein>
<reference evidence="2 3" key="1">
    <citation type="submission" date="2019-12" db="EMBL/GenBank/DDBJ databases">
        <title>Sporaefaciens musculi gen. nov., sp. nov., a novel bacterium isolated from the caecum of an obese mouse.</title>
        <authorList>
            <person name="Rasmussen T.S."/>
            <person name="Streidl T."/>
            <person name="Hitch T.C.A."/>
            <person name="Wortmann E."/>
            <person name="Deptula P."/>
            <person name="Hansen M."/>
            <person name="Nielsen D.S."/>
            <person name="Clavel T."/>
            <person name="Vogensen F.K."/>
        </authorList>
    </citation>
    <scope>NUCLEOTIDE SEQUENCE [LARGE SCALE GENOMIC DNA]</scope>
    <source>
        <strain evidence="2 3">WCA-9-b2</strain>
    </source>
</reference>
<dbReference type="EMBL" id="WUQX01000001">
    <property type="protein sequence ID" value="MXP74413.1"/>
    <property type="molecule type" value="Genomic_DNA"/>
</dbReference>
<keyword evidence="1" id="KW-1133">Transmembrane helix</keyword>
<proteinExistence type="predicted"/>
<evidence type="ECO:0000313" key="3">
    <source>
        <dbReference type="Proteomes" id="UP000460412"/>
    </source>
</evidence>
<evidence type="ECO:0000256" key="1">
    <source>
        <dbReference type="SAM" id="Phobius"/>
    </source>
</evidence>
<keyword evidence="1" id="KW-0472">Membrane</keyword>
<keyword evidence="1" id="KW-0812">Transmembrane</keyword>
<organism evidence="2 3">
    <name type="scientific">Sporofaciens musculi</name>
    <dbReference type="NCBI Taxonomy" id="2681861"/>
    <lineage>
        <taxon>Bacteria</taxon>
        <taxon>Bacillati</taxon>
        <taxon>Bacillota</taxon>
        <taxon>Clostridia</taxon>
        <taxon>Lachnospirales</taxon>
        <taxon>Lachnospiraceae</taxon>
        <taxon>Sporofaciens</taxon>
    </lineage>
</organism>
<evidence type="ECO:0000313" key="2">
    <source>
        <dbReference type="EMBL" id="MXP74413.1"/>
    </source>
</evidence>
<name>A0A7X3SHI4_9FIRM</name>
<accession>A0A7X3SHI4</accession>
<dbReference type="AlphaFoldDB" id="A0A7X3SHI4"/>
<keyword evidence="3" id="KW-1185">Reference proteome</keyword>
<feature type="transmembrane region" description="Helical" evidence="1">
    <location>
        <begin position="12"/>
        <end position="30"/>
    </location>
</feature>
<dbReference type="Proteomes" id="UP000460412">
    <property type="component" value="Unassembled WGS sequence"/>
</dbReference>